<dbReference type="AlphaFoldDB" id="A0A919U3Q6"/>
<sequence length="205" mass="20244">MLAAAVLVVPASATTASYRDDAFLDLQDLTSAFQIGAVHAASGTAHALGPTGSTLRLAAPESARGRYTPGTTATAAVDVFNNSPGLAARLDLTVAADPGTDEALAGAVRVSARAVHDDGHVEDLLGTPADPAASAVTLAEATAVLDRVLAPRGTTALGDGDAFTPGATGSAATVEVWLHLVPTPEIAGRPGGSPDLTLTISGSST</sequence>
<evidence type="ECO:0000256" key="1">
    <source>
        <dbReference type="SAM" id="MobiDB-lite"/>
    </source>
</evidence>
<dbReference type="Proteomes" id="UP000642125">
    <property type="component" value="Unassembled WGS sequence"/>
</dbReference>
<reference evidence="2" key="1">
    <citation type="submission" date="2021-01" db="EMBL/GenBank/DDBJ databases">
        <title>Whole genome shotgun sequence of Cellulomonas pakistanensis NBRC 110800.</title>
        <authorList>
            <person name="Komaki H."/>
            <person name="Tamura T."/>
        </authorList>
    </citation>
    <scope>NUCLEOTIDE SEQUENCE</scope>
    <source>
        <strain evidence="2">NBRC 110800</strain>
    </source>
</reference>
<organism evidence="2 3">
    <name type="scientific">Cellulomonas pakistanensis</name>
    <dbReference type="NCBI Taxonomy" id="992287"/>
    <lineage>
        <taxon>Bacteria</taxon>
        <taxon>Bacillati</taxon>
        <taxon>Actinomycetota</taxon>
        <taxon>Actinomycetes</taxon>
        <taxon>Micrococcales</taxon>
        <taxon>Cellulomonadaceae</taxon>
        <taxon>Cellulomonas</taxon>
    </lineage>
</organism>
<feature type="region of interest" description="Disordered" evidence="1">
    <location>
        <begin position="185"/>
        <end position="205"/>
    </location>
</feature>
<keyword evidence="3" id="KW-1185">Reference proteome</keyword>
<accession>A0A919U3Q6</accession>
<feature type="compositionally biased region" description="Polar residues" evidence="1">
    <location>
        <begin position="196"/>
        <end position="205"/>
    </location>
</feature>
<proteinExistence type="predicted"/>
<dbReference type="EMBL" id="BONO01000013">
    <property type="protein sequence ID" value="GIG36581.1"/>
    <property type="molecule type" value="Genomic_DNA"/>
</dbReference>
<gene>
    <name evidence="2" type="ORF">Cpa01nite_19620</name>
</gene>
<protein>
    <submittedName>
        <fullName evidence="2">Uncharacterized protein</fullName>
    </submittedName>
</protein>
<name>A0A919U3Q6_9CELL</name>
<evidence type="ECO:0000313" key="3">
    <source>
        <dbReference type="Proteomes" id="UP000642125"/>
    </source>
</evidence>
<evidence type="ECO:0000313" key="2">
    <source>
        <dbReference type="EMBL" id="GIG36581.1"/>
    </source>
</evidence>
<comment type="caution">
    <text evidence="2">The sequence shown here is derived from an EMBL/GenBank/DDBJ whole genome shotgun (WGS) entry which is preliminary data.</text>
</comment>